<dbReference type="Pfam" id="PF00440">
    <property type="entry name" value="TetR_N"/>
    <property type="match status" value="1"/>
</dbReference>
<dbReference type="Proteomes" id="UP000320791">
    <property type="component" value="Unassembled WGS sequence"/>
</dbReference>
<dbReference type="InterPro" id="IPR050109">
    <property type="entry name" value="HTH-type_TetR-like_transc_reg"/>
</dbReference>
<proteinExistence type="predicted"/>
<dbReference type="InterPro" id="IPR009057">
    <property type="entry name" value="Homeodomain-like_sf"/>
</dbReference>
<feature type="DNA-binding region" description="H-T-H motif" evidence="2">
    <location>
        <begin position="24"/>
        <end position="43"/>
    </location>
</feature>
<dbReference type="PANTHER" id="PTHR30055">
    <property type="entry name" value="HTH-TYPE TRANSCRIPTIONAL REGULATOR RUTR"/>
    <property type="match status" value="1"/>
</dbReference>
<evidence type="ECO:0000256" key="1">
    <source>
        <dbReference type="ARBA" id="ARBA00023125"/>
    </source>
</evidence>
<accession>A0A5C5UAA5</accession>
<protein>
    <submittedName>
        <fullName evidence="4">TetR/AcrR family transcriptional regulator</fullName>
    </submittedName>
</protein>
<gene>
    <name evidence="4" type="ORF">FRX94_10510</name>
</gene>
<comment type="caution">
    <text evidence="4">The sequence shown here is derived from an EMBL/GenBank/DDBJ whole genome shotgun (WGS) entry which is preliminary data.</text>
</comment>
<evidence type="ECO:0000259" key="3">
    <source>
        <dbReference type="PROSITE" id="PS50977"/>
    </source>
</evidence>
<organism evidence="4 5">
    <name type="scientific">Corynebacterium canis</name>
    <dbReference type="NCBI Taxonomy" id="679663"/>
    <lineage>
        <taxon>Bacteria</taxon>
        <taxon>Bacillati</taxon>
        <taxon>Actinomycetota</taxon>
        <taxon>Actinomycetes</taxon>
        <taxon>Mycobacteriales</taxon>
        <taxon>Corynebacteriaceae</taxon>
        <taxon>Corynebacterium</taxon>
    </lineage>
</organism>
<dbReference type="PANTHER" id="PTHR30055:SF223">
    <property type="entry name" value="HTH-TYPE TRANSCRIPTIONAL REGULATOR UIDR"/>
    <property type="match status" value="1"/>
</dbReference>
<reference evidence="4 5" key="1">
    <citation type="submission" date="2019-08" db="EMBL/GenBank/DDBJ databases">
        <authorList>
            <person name="Lei W."/>
        </authorList>
    </citation>
    <scope>NUCLEOTIDE SEQUENCE [LARGE SCALE GENOMIC DNA]</scope>
    <source>
        <strain evidence="4 5">CCUG 58627</strain>
    </source>
</reference>
<dbReference type="GO" id="GO:0003700">
    <property type="term" value="F:DNA-binding transcription factor activity"/>
    <property type="evidence" value="ECO:0007669"/>
    <property type="project" value="TreeGrafter"/>
</dbReference>
<keyword evidence="5" id="KW-1185">Reference proteome</keyword>
<dbReference type="OrthoDB" id="3267320at2"/>
<dbReference type="GO" id="GO:0000976">
    <property type="term" value="F:transcription cis-regulatory region binding"/>
    <property type="evidence" value="ECO:0007669"/>
    <property type="project" value="TreeGrafter"/>
</dbReference>
<dbReference type="EMBL" id="VOHM01000026">
    <property type="protein sequence ID" value="TWT22837.1"/>
    <property type="molecule type" value="Genomic_DNA"/>
</dbReference>
<dbReference type="AlphaFoldDB" id="A0A5C5UAA5"/>
<evidence type="ECO:0000313" key="4">
    <source>
        <dbReference type="EMBL" id="TWT22837.1"/>
    </source>
</evidence>
<dbReference type="PROSITE" id="PS50977">
    <property type="entry name" value="HTH_TETR_2"/>
    <property type="match status" value="1"/>
</dbReference>
<evidence type="ECO:0000313" key="5">
    <source>
        <dbReference type="Proteomes" id="UP000320791"/>
    </source>
</evidence>
<feature type="domain" description="HTH tetR-type" evidence="3">
    <location>
        <begin position="1"/>
        <end position="61"/>
    </location>
</feature>
<keyword evidence="1 2" id="KW-0238">DNA-binding</keyword>
<dbReference type="Gene3D" id="1.10.357.10">
    <property type="entry name" value="Tetracycline Repressor, domain 2"/>
    <property type="match status" value="1"/>
</dbReference>
<dbReference type="RefSeq" id="WP_146325299.1">
    <property type="nucleotide sequence ID" value="NZ_CP047080.1"/>
</dbReference>
<dbReference type="InterPro" id="IPR001647">
    <property type="entry name" value="HTH_TetR"/>
</dbReference>
<name>A0A5C5UAA5_9CORY</name>
<sequence>MDIESAILDAGRVCILRDGIQRTTMAGVAREAGVSRPTLYRRYTGVNELLGDLLTRELVSVLDLAYPLPESLDELINVVLDCTEAVRTNELLQAIVQTDPEVLTKYFVQRFGRTQQRLMRFLAALFRNLEGEIRPGDPDKMAAVVLTATQILSLSGDALLQIDPDPKVWRSELEILIRGYLVPFNEHQLELFEGKLSDDT</sequence>
<dbReference type="SUPFAM" id="SSF46689">
    <property type="entry name" value="Homeodomain-like"/>
    <property type="match status" value="1"/>
</dbReference>
<evidence type="ECO:0000256" key="2">
    <source>
        <dbReference type="PROSITE-ProRule" id="PRU00335"/>
    </source>
</evidence>